<evidence type="ECO:0000256" key="14">
    <source>
        <dbReference type="PROSITE-ProRule" id="PRU01360"/>
    </source>
</evidence>
<evidence type="ECO:0000256" key="8">
    <source>
        <dbReference type="ARBA" id="ARBA00023004"/>
    </source>
</evidence>
<dbReference type="InterPro" id="IPR000531">
    <property type="entry name" value="Beta-barrel_TonB"/>
</dbReference>
<dbReference type="SUPFAM" id="SSF56935">
    <property type="entry name" value="Porins"/>
    <property type="match status" value="1"/>
</dbReference>
<keyword evidence="12 19" id="KW-0675">Receptor</keyword>
<evidence type="ECO:0000256" key="16">
    <source>
        <dbReference type="SAM" id="SignalP"/>
    </source>
</evidence>
<proteinExistence type="inferred from homology"/>
<dbReference type="CDD" id="cd01347">
    <property type="entry name" value="ligand_gated_channel"/>
    <property type="match status" value="1"/>
</dbReference>
<evidence type="ECO:0000256" key="6">
    <source>
        <dbReference type="ARBA" id="ARBA00022692"/>
    </source>
</evidence>
<dbReference type="NCBIfam" id="TIGR01783">
    <property type="entry name" value="TonB-siderophor"/>
    <property type="match status" value="1"/>
</dbReference>
<dbReference type="InterPro" id="IPR012910">
    <property type="entry name" value="Plug_dom"/>
</dbReference>
<keyword evidence="6 14" id="KW-0812">Transmembrane</keyword>
<keyword evidence="5" id="KW-0410">Iron transport</keyword>
<keyword evidence="3 14" id="KW-0813">Transport</keyword>
<dbReference type="PANTHER" id="PTHR32552">
    <property type="entry name" value="FERRICHROME IRON RECEPTOR-RELATED"/>
    <property type="match status" value="1"/>
</dbReference>
<dbReference type="InterPro" id="IPR036942">
    <property type="entry name" value="Beta-barrel_TonB_sf"/>
</dbReference>
<keyword evidence="20" id="KW-1185">Reference proteome</keyword>
<dbReference type="InterPro" id="IPR010105">
    <property type="entry name" value="TonB_sidphr_rcpt"/>
</dbReference>
<evidence type="ECO:0000259" key="18">
    <source>
        <dbReference type="Pfam" id="PF07715"/>
    </source>
</evidence>
<evidence type="ECO:0000256" key="12">
    <source>
        <dbReference type="ARBA" id="ARBA00023170"/>
    </source>
</evidence>
<reference evidence="19 20" key="1">
    <citation type="submission" date="2020-05" db="EMBL/GenBank/DDBJ databases">
        <title>Compete genome of Limnobacter sp. SAORIC-580.</title>
        <authorList>
            <person name="Song J."/>
            <person name="Cho J.-C."/>
        </authorList>
    </citation>
    <scope>NUCLEOTIDE SEQUENCE [LARGE SCALE GENOMIC DNA]</scope>
    <source>
        <strain evidence="19 20">SAORIC-580</strain>
    </source>
</reference>
<dbReference type="PROSITE" id="PS51257">
    <property type="entry name" value="PROKAR_LIPOPROTEIN"/>
    <property type="match status" value="1"/>
</dbReference>
<keyword evidence="7 16" id="KW-0732">Signal</keyword>
<dbReference type="RefSeq" id="WP_171098050.1">
    <property type="nucleotide sequence ID" value="NZ_CP053084.1"/>
</dbReference>
<dbReference type="Pfam" id="PF00593">
    <property type="entry name" value="TonB_dep_Rec_b-barrel"/>
    <property type="match status" value="1"/>
</dbReference>
<dbReference type="Pfam" id="PF07715">
    <property type="entry name" value="Plug"/>
    <property type="match status" value="1"/>
</dbReference>
<evidence type="ECO:0000256" key="9">
    <source>
        <dbReference type="ARBA" id="ARBA00023065"/>
    </source>
</evidence>
<evidence type="ECO:0000256" key="4">
    <source>
        <dbReference type="ARBA" id="ARBA00022452"/>
    </source>
</evidence>
<dbReference type="Gene3D" id="2.40.170.20">
    <property type="entry name" value="TonB-dependent receptor, beta-barrel domain"/>
    <property type="match status" value="1"/>
</dbReference>
<keyword evidence="10 15" id="KW-0798">TonB box</keyword>
<evidence type="ECO:0000256" key="7">
    <source>
        <dbReference type="ARBA" id="ARBA00022729"/>
    </source>
</evidence>
<keyword evidence="11 14" id="KW-0472">Membrane</keyword>
<keyword evidence="13 14" id="KW-0998">Cell outer membrane</keyword>
<protein>
    <submittedName>
        <fullName evidence="19">TonB-dependent receptor</fullName>
    </submittedName>
</protein>
<feature type="domain" description="TonB-dependent receptor-like beta-barrel" evidence="17">
    <location>
        <begin position="234"/>
        <end position="693"/>
    </location>
</feature>
<dbReference type="Gene3D" id="2.170.130.10">
    <property type="entry name" value="TonB-dependent receptor, plug domain"/>
    <property type="match status" value="1"/>
</dbReference>
<comment type="similarity">
    <text evidence="2 14 15">Belongs to the TonB-dependent receptor family.</text>
</comment>
<evidence type="ECO:0000256" key="3">
    <source>
        <dbReference type="ARBA" id="ARBA00022448"/>
    </source>
</evidence>
<accession>A0ABX6N3K0</accession>
<evidence type="ECO:0000256" key="10">
    <source>
        <dbReference type="ARBA" id="ARBA00023077"/>
    </source>
</evidence>
<evidence type="ECO:0000256" key="15">
    <source>
        <dbReference type="RuleBase" id="RU003357"/>
    </source>
</evidence>
<dbReference type="InterPro" id="IPR039426">
    <property type="entry name" value="TonB-dep_rcpt-like"/>
</dbReference>
<evidence type="ECO:0000256" key="2">
    <source>
        <dbReference type="ARBA" id="ARBA00009810"/>
    </source>
</evidence>
<keyword evidence="8" id="KW-0408">Iron</keyword>
<evidence type="ECO:0000313" key="20">
    <source>
        <dbReference type="Proteomes" id="UP000501130"/>
    </source>
</evidence>
<sequence length="731" mass="79227">MKKRALVVAIGAAVGCHPAAWSQSTQQNQTTTLQEVQVTGFERVYKEPTTNTALGFEADPMSTPLTTISIPIDILEDQQVNNVEDALRNVAGVTKFKQGNGGEEKFSIRGFDASQSLYKDGARINNVFNATNIATTETANIERYDILKGPAAILYGQGEPGGVINYVTKKPKFTEYRAAEVIAGSDDYYRVEADFTGPLSDTFAYRLIVSSEDSGSHRDFTVRDRQLVAPSLTWKLSPQTLVTAQYEYITDTYTQDRGQVLDGNNATGYSYSGRLNGTQFYGIPGWNENTESDYNRFALLAEHFFDNGSSVTANYSRTRVDKTLFDSSPRALGPNMQVVADNGDVAIRASQQGGQGESDSMVLKYQWQLDGGTLFGQTIGHKFLLQGDYERIVNNTISASGTQITYNVNTGQYSGIPPGGVVVGPFTQGGSSARQQGLVIQDLISIGEKWNLLAGLRSTQFEDRQANVDSDDVSPRFGLVYKATNTLSYYGSWAKGFTPTTATGFNPATGNGIGGAPLDPERTEQYELGIKKQLLNKQLDITAAIFDLRKTDVAVTDPASSGLPAGEQWSTNLGETQTLGFDIQAIGKVNDSFRVVAGYAYLDNQLVAVDPSLAGQEGNALPGIPEHSGSLFGVYEVQRGQYKGLGLGLGVFAQTGSFVSTENRAKYDGWAQLDALAYYKADGWKVQLNLKNITDEEYNFAQAGTTTDSFGAVRVGTSTPRTVNVSLSVEF</sequence>
<comment type="subcellular location">
    <subcellularLocation>
        <location evidence="1 14">Cell outer membrane</location>
        <topology evidence="1 14">Multi-pass membrane protein</topology>
    </subcellularLocation>
</comment>
<gene>
    <name evidence="19" type="ORF">HKT17_04145</name>
</gene>
<name>A0ABX6N3K0_9BURK</name>
<evidence type="ECO:0000256" key="13">
    <source>
        <dbReference type="ARBA" id="ARBA00023237"/>
    </source>
</evidence>
<organism evidence="19 20">
    <name type="scientific">Limnobacter profundi</name>
    <dbReference type="NCBI Taxonomy" id="2732163"/>
    <lineage>
        <taxon>Bacteria</taxon>
        <taxon>Pseudomonadati</taxon>
        <taxon>Pseudomonadota</taxon>
        <taxon>Betaproteobacteria</taxon>
        <taxon>Burkholderiales</taxon>
        <taxon>Burkholderiaceae</taxon>
        <taxon>Limnobacter</taxon>
    </lineage>
</organism>
<keyword evidence="4 14" id="KW-1134">Transmembrane beta strand</keyword>
<dbReference type="PROSITE" id="PS52016">
    <property type="entry name" value="TONB_DEPENDENT_REC_3"/>
    <property type="match status" value="1"/>
</dbReference>
<keyword evidence="9" id="KW-0406">Ion transport</keyword>
<feature type="domain" description="TonB-dependent receptor plug" evidence="18">
    <location>
        <begin position="60"/>
        <end position="163"/>
    </location>
</feature>
<evidence type="ECO:0000313" key="19">
    <source>
        <dbReference type="EMBL" id="QJR28954.1"/>
    </source>
</evidence>
<feature type="chain" id="PRO_5046169466" evidence="16">
    <location>
        <begin position="20"/>
        <end position="731"/>
    </location>
</feature>
<dbReference type="Proteomes" id="UP000501130">
    <property type="component" value="Chromosome"/>
</dbReference>
<evidence type="ECO:0000256" key="5">
    <source>
        <dbReference type="ARBA" id="ARBA00022496"/>
    </source>
</evidence>
<feature type="signal peptide" evidence="16">
    <location>
        <begin position="1"/>
        <end position="19"/>
    </location>
</feature>
<dbReference type="EMBL" id="CP053084">
    <property type="protein sequence ID" value="QJR28954.1"/>
    <property type="molecule type" value="Genomic_DNA"/>
</dbReference>
<dbReference type="PANTHER" id="PTHR32552:SF68">
    <property type="entry name" value="FERRICHROME OUTER MEMBRANE TRANSPORTER_PHAGE RECEPTOR"/>
    <property type="match status" value="1"/>
</dbReference>
<evidence type="ECO:0000256" key="11">
    <source>
        <dbReference type="ARBA" id="ARBA00023136"/>
    </source>
</evidence>
<evidence type="ECO:0000259" key="17">
    <source>
        <dbReference type="Pfam" id="PF00593"/>
    </source>
</evidence>
<evidence type="ECO:0000256" key="1">
    <source>
        <dbReference type="ARBA" id="ARBA00004571"/>
    </source>
</evidence>
<dbReference type="InterPro" id="IPR037066">
    <property type="entry name" value="Plug_dom_sf"/>
</dbReference>